<accession>A0A7Z0ELP6</accession>
<evidence type="ECO:0000313" key="3">
    <source>
        <dbReference type="EMBL" id="NYJ33891.1"/>
    </source>
</evidence>
<dbReference type="InterPro" id="IPR050662">
    <property type="entry name" value="Sec-metab_biosynth-thioest"/>
</dbReference>
<reference evidence="3 4" key="1">
    <citation type="submission" date="2020-07" db="EMBL/GenBank/DDBJ databases">
        <title>Sequencing the genomes of 1000 actinobacteria strains.</title>
        <authorList>
            <person name="Klenk H.-P."/>
        </authorList>
    </citation>
    <scope>NUCLEOTIDE SEQUENCE [LARGE SCALE GENOMIC DNA]</scope>
    <source>
        <strain evidence="3 4">DSM 44442</strain>
    </source>
</reference>
<dbReference type="GO" id="GO:0016787">
    <property type="term" value="F:hydrolase activity"/>
    <property type="evidence" value="ECO:0007669"/>
    <property type="project" value="UniProtKB-KW"/>
</dbReference>
<dbReference type="PANTHER" id="PTHR23131:SF4">
    <property type="entry name" value="METALLO-BETA-LACTAMASE SUPERFAMILY POTEIN"/>
    <property type="match status" value="1"/>
</dbReference>
<dbReference type="EMBL" id="JACCFS010000001">
    <property type="protein sequence ID" value="NYJ33891.1"/>
    <property type="molecule type" value="Genomic_DNA"/>
</dbReference>
<feature type="region of interest" description="Disordered" evidence="1">
    <location>
        <begin position="319"/>
        <end position="347"/>
    </location>
</feature>
<dbReference type="AlphaFoldDB" id="A0A7Z0ELP6"/>
<gene>
    <name evidence="3" type="ORF">HNR10_001772</name>
</gene>
<dbReference type="SMART" id="SM00849">
    <property type="entry name" value="Lactamase_B"/>
    <property type="match status" value="1"/>
</dbReference>
<keyword evidence="4" id="KW-1185">Reference proteome</keyword>
<protein>
    <submittedName>
        <fullName evidence="3">Glyoxylase-like metal-dependent hydrolase (Beta-lactamase superfamily II)</fullName>
    </submittedName>
</protein>
<name>A0A7Z0ELP6_9ACTN</name>
<evidence type="ECO:0000259" key="2">
    <source>
        <dbReference type="SMART" id="SM00849"/>
    </source>
</evidence>
<dbReference type="InterPro" id="IPR001279">
    <property type="entry name" value="Metallo-B-lactamas"/>
</dbReference>
<dbReference type="InterPro" id="IPR036866">
    <property type="entry name" value="RibonucZ/Hydroxyglut_hydro"/>
</dbReference>
<dbReference type="Pfam" id="PF00753">
    <property type="entry name" value="Lactamase_B"/>
    <property type="match status" value="1"/>
</dbReference>
<organism evidence="3 4">
    <name type="scientific">Nocardiopsis aegyptia</name>
    <dbReference type="NCBI Taxonomy" id="220378"/>
    <lineage>
        <taxon>Bacteria</taxon>
        <taxon>Bacillati</taxon>
        <taxon>Actinomycetota</taxon>
        <taxon>Actinomycetes</taxon>
        <taxon>Streptosporangiales</taxon>
        <taxon>Nocardiopsidaceae</taxon>
        <taxon>Nocardiopsis</taxon>
    </lineage>
</organism>
<dbReference type="Gene3D" id="3.60.15.10">
    <property type="entry name" value="Ribonuclease Z/Hydroxyacylglutathione hydrolase-like"/>
    <property type="match status" value="1"/>
</dbReference>
<keyword evidence="3" id="KW-0378">Hydrolase</keyword>
<evidence type="ECO:0000313" key="4">
    <source>
        <dbReference type="Proteomes" id="UP000572051"/>
    </source>
</evidence>
<dbReference type="Gene3D" id="1.10.10.10">
    <property type="entry name" value="Winged helix-like DNA-binding domain superfamily/Winged helix DNA-binding domain"/>
    <property type="match status" value="1"/>
</dbReference>
<dbReference type="Proteomes" id="UP000572051">
    <property type="component" value="Unassembled WGS sequence"/>
</dbReference>
<dbReference type="PANTHER" id="PTHR23131">
    <property type="entry name" value="ENDORIBONUCLEASE LACTB2"/>
    <property type="match status" value="1"/>
</dbReference>
<evidence type="ECO:0000256" key="1">
    <source>
        <dbReference type="SAM" id="MobiDB-lite"/>
    </source>
</evidence>
<comment type="caution">
    <text evidence="3">The sequence shown here is derived from an EMBL/GenBank/DDBJ whole genome shotgun (WGS) entry which is preliminary data.</text>
</comment>
<dbReference type="RefSeq" id="WP_179822291.1">
    <property type="nucleotide sequence ID" value="NZ_JACCFS010000001.1"/>
</dbReference>
<sequence>MPDVPPVEDIGDGVWSLPVPIPGNPLGFTYVYLLTGSEGPVLVDTGWNHDESWDALVEGVKQTGHTMDQIRGAVLTHFHPDHTGLVGRLREHSDAWTAMHPADIAVTERLAAASETERADSIADQLLLAGFPAEDLDAFRADPHVLAPPAVPDLVLADGATVDLPGRDLRAVWTPGHTPGHLCLHLADGGLLFTGDHVLPRITPHVGQFPLDSPDGDPLGDFLRSQDRVSRLPGADRLLCLPSHETRFRGTPARAGEITAHHEERLDQIAALLGDGPATLWDVTSRLPWRRSWSDMRLMARHMAASETAAHLRTLEERRRAARTTSPGPGTAPLPRWVAVRSSGRPA</sequence>
<dbReference type="SUPFAM" id="SSF56281">
    <property type="entry name" value="Metallo-hydrolase/oxidoreductase"/>
    <property type="match status" value="1"/>
</dbReference>
<proteinExistence type="predicted"/>
<dbReference type="InterPro" id="IPR036388">
    <property type="entry name" value="WH-like_DNA-bd_sf"/>
</dbReference>
<feature type="domain" description="Metallo-beta-lactamase" evidence="2">
    <location>
        <begin position="28"/>
        <end position="244"/>
    </location>
</feature>